<evidence type="ECO:0000313" key="13">
    <source>
        <dbReference type="EMBL" id="RKR88262.1"/>
    </source>
</evidence>
<keyword evidence="14" id="KW-1185">Reference proteome</keyword>
<dbReference type="EMBL" id="RBKT01000001">
    <property type="protein sequence ID" value="RKR88262.1"/>
    <property type="molecule type" value="Genomic_DNA"/>
</dbReference>
<feature type="region of interest" description="Disordered" evidence="9">
    <location>
        <begin position="170"/>
        <end position="189"/>
    </location>
</feature>
<feature type="signal peptide" evidence="10">
    <location>
        <begin position="1"/>
        <end position="37"/>
    </location>
</feature>
<dbReference type="SMART" id="SM00710">
    <property type="entry name" value="PbH1"/>
    <property type="match status" value="6"/>
</dbReference>
<evidence type="ECO:0000256" key="6">
    <source>
        <dbReference type="ARBA" id="ARBA00022837"/>
    </source>
</evidence>
<dbReference type="InterPro" id="IPR011459">
    <property type="entry name" value="DUF1565"/>
</dbReference>
<keyword evidence="3" id="KW-0964">Secreted</keyword>
<dbReference type="GO" id="GO:0046872">
    <property type="term" value="F:metal ion binding"/>
    <property type="evidence" value="ECO:0007669"/>
    <property type="project" value="UniProtKB-KW"/>
</dbReference>
<comment type="cofactor">
    <cofactor evidence="1">
        <name>Ca(2+)</name>
        <dbReference type="ChEBI" id="CHEBI:29108"/>
    </cofactor>
</comment>
<dbReference type="Gene3D" id="2.60.120.560">
    <property type="entry name" value="Exo-inulinase, domain 1"/>
    <property type="match status" value="1"/>
</dbReference>
<gene>
    <name evidence="13" type="ORF">BDK92_2570</name>
</gene>
<evidence type="ECO:0000259" key="12">
    <source>
        <dbReference type="Pfam" id="PF22842"/>
    </source>
</evidence>
<feature type="domain" description="Pel9A-like right handed beta-helix region" evidence="12">
    <location>
        <begin position="363"/>
        <end position="535"/>
    </location>
</feature>
<keyword evidence="5 10" id="KW-0732">Signal</keyword>
<evidence type="ECO:0000313" key="14">
    <source>
        <dbReference type="Proteomes" id="UP000277671"/>
    </source>
</evidence>
<dbReference type="RefSeq" id="WP_246016994.1">
    <property type="nucleotide sequence ID" value="NZ_RBKT01000001.1"/>
</dbReference>
<dbReference type="InterPro" id="IPR012334">
    <property type="entry name" value="Pectin_lyas_fold"/>
</dbReference>
<keyword evidence="4" id="KW-0479">Metal-binding</keyword>
<name>A0A495JIW7_9ACTN</name>
<comment type="subcellular location">
    <subcellularLocation>
        <location evidence="2">Secreted</location>
    </subcellularLocation>
</comment>
<dbReference type="GO" id="GO:0016837">
    <property type="term" value="F:carbon-oxygen lyase activity, acting on polysaccharides"/>
    <property type="evidence" value="ECO:0007669"/>
    <property type="project" value="TreeGrafter"/>
</dbReference>
<dbReference type="SUPFAM" id="SSF49899">
    <property type="entry name" value="Concanavalin A-like lectins/glucanases"/>
    <property type="match status" value="1"/>
</dbReference>
<organism evidence="13 14">
    <name type="scientific">Micromonospora pisi</name>
    <dbReference type="NCBI Taxonomy" id="589240"/>
    <lineage>
        <taxon>Bacteria</taxon>
        <taxon>Bacillati</taxon>
        <taxon>Actinomycetota</taxon>
        <taxon>Actinomycetes</taxon>
        <taxon>Micromonosporales</taxon>
        <taxon>Micromonosporaceae</taxon>
        <taxon>Micromonospora</taxon>
    </lineage>
</organism>
<evidence type="ECO:0000256" key="2">
    <source>
        <dbReference type="ARBA" id="ARBA00004613"/>
    </source>
</evidence>
<dbReference type="InterPro" id="IPR053868">
    <property type="entry name" value="Pel9A-like_beta_helix"/>
</dbReference>
<evidence type="ECO:0000256" key="4">
    <source>
        <dbReference type="ARBA" id="ARBA00022723"/>
    </source>
</evidence>
<evidence type="ECO:0000256" key="1">
    <source>
        <dbReference type="ARBA" id="ARBA00001913"/>
    </source>
</evidence>
<feature type="compositionally biased region" description="Low complexity" evidence="9">
    <location>
        <begin position="208"/>
        <end position="223"/>
    </location>
</feature>
<evidence type="ECO:0000256" key="7">
    <source>
        <dbReference type="ARBA" id="ARBA00023239"/>
    </source>
</evidence>
<dbReference type="InterPro" id="IPR006626">
    <property type="entry name" value="PbH1"/>
</dbReference>
<dbReference type="Pfam" id="PF22842">
    <property type="entry name" value="Pel9A-like_beta_helix"/>
    <property type="match status" value="1"/>
</dbReference>
<dbReference type="InterPro" id="IPR013320">
    <property type="entry name" value="ConA-like_dom_sf"/>
</dbReference>
<dbReference type="InterPro" id="IPR052052">
    <property type="entry name" value="Polysaccharide_Lyase_9"/>
</dbReference>
<feature type="compositionally biased region" description="Pro residues" evidence="9">
    <location>
        <begin position="224"/>
        <end position="236"/>
    </location>
</feature>
<evidence type="ECO:0000256" key="3">
    <source>
        <dbReference type="ARBA" id="ARBA00022525"/>
    </source>
</evidence>
<sequence>MMALQRPSPTRRPQVIVVALLAAVLTALVGVTATASAAALFGDDFEDGNANGWSKSGGTWTVVTDGTRALRQGNSGAELSRVFGGSTNWTGYQIQARVKPVSYGTASGFVAVAARSTGATSFDRLALFADRAELQAVRGGTVTVLGSVRVAVPTGAWATLTITADGATVRGRVDGTPVGEGASQAGNGRIGLQTYRATASFDDVDVQAGAPNPTPTATGSPSPTGQPTPTLPPTTAPPTDLLVVATFGDDTSAGTLDHPLRTIQRAVDLAQPGDTIAIRGGSYAPTSNIRITHSGTAAAPITLTRYGNEPVLIDGEQMPHTPAPLDGSIPNAERGAIHMAASYWRLVGLEIANGPYGVYCRTCHGNIFDRLVTRDNYETGLQIQGEASNNQVLNLDSYGNRDPRKNGESADGLAIKEGSGTGNVIRGARLWNNVDDGFDAWEFLSPILIEDSVAWGNGVNRWGFPNFAGDGNGFKLGGGDEDLPAGHEVRNSIAFDNAQGGFIDNANPGAMRLDRNTAWDNGGTGFDVADSRSTLTGNLSVSNAQAVTMGASTGAGNSWDLGGTWTDASLVSTDRSVITGPRTAAGTIPSSSFLRPLGGIEVGARI</sequence>
<dbReference type="SUPFAM" id="SSF51126">
    <property type="entry name" value="Pectin lyase-like"/>
    <property type="match status" value="1"/>
</dbReference>
<feature type="region of interest" description="Disordered" evidence="9">
    <location>
        <begin position="205"/>
        <end position="239"/>
    </location>
</feature>
<dbReference type="GO" id="GO:0005576">
    <property type="term" value="C:extracellular region"/>
    <property type="evidence" value="ECO:0007669"/>
    <property type="project" value="UniProtKB-SubCell"/>
</dbReference>
<feature type="chain" id="PRO_5019808703" evidence="10">
    <location>
        <begin position="38"/>
        <end position="606"/>
    </location>
</feature>
<proteinExistence type="inferred from homology"/>
<dbReference type="InterPro" id="IPR011050">
    <property type="entry name" value="Pectin_lyase_fold/virulence"/>
</dbReference>
<comment type="similarity">
    <text evidence="8">Belongs to the polysaccharide lyase 9 family.</text>
</comment>
<evidence type="ECO:0000259" key="11">
    <source>
        <dbReference type="Pfam" id="PF07602"/>
    </source>
</evidence>
<feature type="domain" description="DUF1565" evidence="11">
    <location>
        <begin position="248"/>
        <end position="284"/>
    </location>
</feature>
<dbReference type="Gene3D" id="2.160.20.10">
    <property type="entry name" value="Single-stranded right-handed beta-helix, Pectin lyase-like"/>
    <property type="match status" value="1"/>
</dbReference>
<protein>
    <submittedName>
        <fullName evidence="13">Uncharacterized protein DUF1565</fullName>
    </submittedName>
</protein>
<evidence type="ECO:0000256" key="9">
    <source>
        <dbReference type="SAM" id="MobiDB-lite"/>
    </source>
</evidence>
<keyword evidence="7" id="KW-0456">Lyase</keyword>
<dbReference type="Proteomes" id="UP000277671">
    <property type="component" value="Unassembled WGS sequence"/>
</dbReference>
<accession>A0A495JIW7</accession>
<dbReference type="AlphaFoldDB" id="A0A495JIW7"/>
<evidence type="ECO:0000256" key="10">
    <source>
        <dbReference type="SAM" id="SignalP"/>
    </source>
</evidence>
<reference evidence="13 14" key="1">
    <citation type="submission" date="2018-10" db="EMBL/GenBank/DDBJ databases">
        <title>Sequencing the genomes of 1000 actinobacteria strains.</title>
        <authorList>
            <person name="Klenk H.-P."/>
        </authorList>
    </citation>
    <scope>NUCLEOTIDE SEQUENCE [LARGE SCALE GENOMIC DNA]</scope>
    <source>
        <strain evidence="13 14">DSM 45175</strain>
    </source>
</reference>
<evidence type="ECO:0000256" key="5">
    <source>
        <dbReference type="ARBA" id="ARBA00022729"/>
    </source>
</evidence>
<evidence type="ECO:0000256" key="8">
    <source>
        <dbReference type="ARBA" id="ARBA00038263"/>
    </source>
</evidence>
<dbReference type="PANTHER" id="PTHR40088:SF1">
    <property type="entry name" value="PECTATE LYASE PEL9"/>
    <property type="match status" value="1"/>
</dbReference>
<comment type="caution">
    <text evidence="13">The sequence shown here is derived from an EMBL/GenBank/DDBJ whole genome shotgun (WGS) entry which is preliminary data.</text>
</comment>
<dbReference type="Pfam" id="PF07602">
    <property type="entry name" value="DUF1565"/>
    <property type="match status" value="1"/>
</dbReference>
<keyword evidence="6" id="KW-0106">Calcium</keyword>
<dbReference type="PANTHER" id="PTHR40088">
    <property type="entry name" value="PECTATE LYASE (EUROFUNG)"/>
    <property type="match status" value="1"/>
</dbReference>